<evidence type="ECO:0000313" key="4">
    <source>
        <dbReference type="Proteomes" id="UP000324974"/>
    </source>
</evidence>
<keyword evidence="2" id="KW-1133">Transmembrane helix</keyword>
<feature type="region of interest" description="Disordered" evidence="1">
    <location>
        <begin position="1"/>
        <end position="20"/>
    </location>
</feature>
<keyword evidence="2" id="KW-0472">Membrane</keyword>
<dbReference type="KEGG" id="lrs:PX52LOC_01095"/>
<evidence type="ECO:0000313" key="3">
    <source>
        <dbReference type="EMBL" id="QEL14225.1"/>
    </source>
</evidence>
<sequence length="77" mass="8112">MAKKRKTDDDADDTPKTPNDAYVGLLAICTVALLFAATLLYLDFGALDEGTPKPTDPSIKLADVGLNKPAPVAPARN</sequence>
<gene>
    <name evidence="3" type="ORF">PX52LOC_01095</name>
</gene>
<dbReference type="Proteomes" id="UP000324974">
    <property type="component" value="Chromosome"/>
</dbReference>
<organism evidence="3 4">
    <name type="scientific">Limnoglobus roseus</name>
    <dbReference type="NCBI Taxonomy" id="2598579"/>
    <lineage>
        <taxon>Bacteria</taxon>
        <taxon>Pseudomonadati</taxon>
        <taxon>Planctomycetota</taxon>
        <taxon>Planctomycetia</taxon>
        <taxon>Gemmatales</taxon>
        <taxon>Gemmataceae</taxon>
        <taxon>Limnoglobus</taxon>
    </lineage>
</organism>
<protein>
    <submittedName>
        <fullName evidence="3">Uncharacterized protein</fullName>
    </submittedName>
</protein>
<proteinExistence type="predicted"/>
<dbReference type="EMBL" id="CP042425">
    <property type="protein sequence ID" value="QEL14225.1"/>
    <property type="molecule type" value="Genomic_DNA"/>
</dbReference>
<feature type="transmembrane region" description="Helical" evidence="2">
    <location>
        <begin position="21"/>
        <end position="42"/>
    </location>
</feature>
<dbReference type="AlphaFoldDB" id="A0A5C1A737"/>
<evidence type="ECO:0000256" key="2">
    <source>
        <dbReference type="SAM" id="Phobius"/>
    </source>
</evidence>
<keyword evidence="2" id="KW-0812">Transmembrane</keyword>
<name>A0A5C1A737_9BACT</name>
<reference evidence="4" key="1">
    <citation type="submission" date="2019-08" db="EMBL/GenBank/DDBJ databases">
        <title>Limnoglobus roseus gen. nov., sp. nov., a novel freshwater planctomycete with a giant genome from the family Gemmataceae.</title>
        <authorList>
            <person name="Kulichevskaya I.S."/>
            <person name="Naumoff D.G."/>
            <person name="Miroshnikov K."/>
            <person name="Ivanova A."/>
            <person name="Philippov D.A."/>
            <person name="Hakobyan A."/>
            <person name="Rijpstra I.C."/>
            <person name="Sinninghe Damste J.S."/>
            <person name="Liesack W."/>
            <person name="Dedysh S.N."/>
        </authorList>
    </citation>
    <scope>NUCLEOTIDE SEQUENCE [LARGE SCALE GENOMIC DNA]</scope>
    <source>
        <strain evidence="4">PX52</strain>
    </source>
</reference>
<keyword evidence="4" id="KW-1185">Reference proteome</keyword>
<accession>A0A5C1A737</accession>
<dbReference type="RefSeq" id="WP_149109133.1">
    <property type="nucleotide sequence ID" value="NZ_CP042425.1"/>
</dbReference>
<feature type="region of interest" description="Disordered" evidence="1">
    <location>
        <begin position="53"/>
        <end position="77"/>
    </location>
</feature>
<evidence type="ECO:0000256" key="1">
    <source>
        <dbReference type="SAM" id="MobiDB-lite"/>
    </source>
</evidence>